<dbReference type="GO" id="GO:0046872">
    <property type="term" value="F:metal ion binding"/>
    <property type="evidence" value="ECO:0007669"/>
    <property type="project" value="UniProtKB-KW"/>
</dbReference>
<dbReference type="PANTHER" id="PTHR42989">
    <property type="entry name" value="HYDROGENASE-4 COMPONENT I"/>
    <property type="match status" value="1"/>
</dbReference>
<feature type="domain" description="NADH:ubiquinone oxidoreductase-like 20kDa subunit" evidence="7">
    <location>
        <begin position="62"/>
        <end position="171"/>
    </location>
</feature>
<reference evidence="8 9" key="1">
    <citation type="journal article" date="2019" name="ISME J.">
        <title>Insights into ecological role of a new deltaproteobacterial order Candidatus Acidulodesulfobacterales by metagenomics and metatranscriptomics.</title>
        <authorList>
            <person name="Tan S."/>
            <person name="Liu J."/>
            <person name="Fang Y."/>
            <person name="Hedlund B.P."/>
            <person name="Lian Z.H."/>
            <person name="Huang L.Y."/>
            <person name="Li J.T."/>
            <person name="Huang L.N."/>
            <person name="Li W.J."/>
            <person name="Jiang H.C."/>
            <person name="Dong H.L."/>
            <person name="Shu W.S."/>
        </authorList>
    </citation>
    <scope>NUCLEOTIDE SEQUENCE [LARGE SCALE GENOMIC DNA]</scope>
    <source>
        <strain evidence="8">AP1</strain>
    </source>
</reference>
<keyword evidence="3" id="KW-0004">4Fe-4S</keyword>
<comment type="cofactor">
    <cofactor evidence="1">
        <name>[4Fe-4S] cluster</name>
        <dbReference type="ChEBI" id="CHEBI:49883"/>
    </cofactor>
</comment>
<evidence type="ECO:0000313" key="8">
    <source>
        <dbReference type="EMBL" id="RZD17624.1"/>
    </source>
</evidence>
<accession>A0A519BK32</accession>
<dbReference type="EC" id="1.6.5.11" evidence="8"/>
<evidence type="ECO:0000256" key="4">
    <source>
        <dbReference type="ARBA" id="ARBA00022723"/>
    </source>
</evidence>
<comment type="similarity">
    <text evidence="2">Belongs to the complex I 20 kDa subunit family.</text>
</comment>
<sequence>MFNIIKTRIKEGIKTKKINIEDIKKDNIVIFNEELKNKLLNKSKNKNFINNISVRVVDSGSCNACLHEMSALTNPYYDMERFGFKFVAAPKHADILMVAGCVTRNMYSALLKTYENIPYPKFVVAIGDCAMNGGVFKDSYATLGGIEDKLPVDILIKGCPPEPIDILAGLLLAFGKSAK</sequence>
<dbReference type="GO" id="GO:0051539">
    <property type="term" value="F:4 iron, 4 sulfur cluster binding"/>
    <property type="evidence" value="ECO:0007669"/>
    <property type="project" value="UniProtKB-KW"/>
</dbReference>
<dbReference type="Proteomes" id="UP000319296">
    <property type="component" value="Unassembled WGS sequence"/>
</dbReference>
<evidence type="ECO:0000256" key="3">
    <source>
        <dbReference type="ARBA" id="ARBA00022485"/>
    </source>
</evidence>
<evidence type="ECO:0000256" key="6">
    <source>
        <dbReference type="ARBA" id="ARBA00023014"/>
    </source>
</evidence>
<keyword evidence="4" id="KW-0479">Metal-binding</keyword>
<dbReference type="EMBL" id="SGBB01000028">
    <property type="protein sequence ID" value="RZD17624.1"/>
    <property type="molecule type" value="Genomic_DNA"/>
</dbReference>
<dbReference type="AlphaFoldDB" id="A0A519BK32"/>
<evidence type="ECO:0000313" key="9">
    <source>
        <dbReference type="Proteomes" id="UP000319296"/>
    </source>
</evidence>
<dbReference type="NCBIfam" id="NF005012">
    <property type="entry name" value="PRK06411.1"/>
    <property type="match status" value="1"/>
</dbReference>
<dbReference type="Pfam" id="PF01058">
    <property type="entry name" value="Oxidored_q6"/>
    <property type="match status" value="1"/>
</dbReference>
<dbReference type="PANTHER" id="PTHR42989:SF1">
    <property type="entry name" value="FORMATE HYDROGENLYASE SUBUNIT 7-RELATED"/>
    <property type="match status" value="1"/>
</dbReference>
<evidence type="ECO:0000259" key="7">
    <source>
        <dbReference type="Pfam" id="PF01058"/>
    </source>
</evidence>
<evidence type="ECO:0000256" key="1">
    <source>
        <dbReference type="ARBA" id="ARBA00001966"/>
    </source>
</evidence>
<keyword evidence="8" id="KW-0560">Oxidoreductase</keyword>
<dbReference type="SUPFAM" id="SSF56770">
    <property type="entry name" value="HydA/Nqo6-like"/>
    <property type="match status" value="1"/>
</dbReference>
<protein>
    <submittedName>
        <fullName evidence="8">NADH-quinone oxidoreductase subunit NuoB</fullName>
        <ecNumber evidence="8">1.6.5.11</ecNumber>
    </submittedName>
</protein>
<dbReference type="InterPro" id="IPR006137">
    <property type="entry name" value="NADH_UbQ_OxRdtase-like_20kDa"/>
</dbReference>
<gene>
    <name evidence="8" type="primary">nuoB</name>
    <name evidence="8" type="ORF">EVG15_10115</name>
</gene>
<proteinExistence type="inferred from homology"/>
<organism evidence="8 9">
    <name type="scientific">Candidatus Acididesulfobacter diazotrophicus</name>
    <dbReference type="NCBI Taxonomy" id="2597226"/>
    <lineage>
        <taxon>Bacteria</taxon>
        <taxon>Deltaproteobacteria</taxon>
        <taxon>Candidatus Acidulodesulfobacterales</taxon>
        <taxon>Candidatus Acididesulfobacter</taxon>
    </lineage>
</organism>
<dbReference type="InterPro" id="IPR052375">
    <property type="entry name" value="Complex_I_20kDa-like"/>
</dbReference>
<name>A0A519BK32_9DELT</name>
<dbReference type="Gene3D" id="3.40.50.12280">
    <property type="match status" value="1"/>
</dbReference>
<evidence type="ECO:0000256" key="5">
    <source>
        <dbReference type="ARBA" id="ARBA00023004"/>
    </source>
</evidence>
<comment type="caution">
    <text evidence="8">The sequence shown here is derived from an EMBL/GenBank/DDBJ whole genome shotgun (WGS) entry which is preliminary data.</text>
</comment>
<keyword evidence="5" id="KW-0408">Iron</keyword>
<keyword evidence="6" id="KW-0411">Iron-sulfur</keyword>
<dbReference type="GO" id="GO:0016491">
    <property type="term" value="F:oxidoreductase activity"/>
    <property type="evidence" value="ECO:0007669"/>
    <property type="project" value="UniProtKB-KW"/>
</dbReference>
<evidence type="ECO:0000256" key="2">
    <source>
        <dbReference type="ARBA" id="ARBA00009173"/>
    </source>
</evidence>